<feature type="domain" description="DUF1980" evidence="1">
    <location>
        <begin position="74"/>
        <end position="204"/>
    </location>
</feature>
<dbReference type="InterPro" id="IPR048447">
    <property type="entry name" value="DUF1980_C"/>
</dbReference>
<proteinExistence type="predicted"/>
<protein>
    <recommendedName>
        <fullName evidence="1">DUF1980 domain-containing protein</fullName>
    </recommendedName>
</protein>
<accession>K1RY41</accession>
<organism evidence="2">
    <name type="scientific">human gut metagenome</name>
    <dbReference type="NCBI Taxonomy" id="408170"/>
    <lineage>
        <taxon>unclassified sequences</taxon>
        <taxon>metagenomes</taxon>
        <taxon>organismal metagenomes</taxon>
    </lineage>
</organism>
<dbReference type="InterPro" id="IPR052955">
    <property type="entry name" value="UPF0703_membrane_permease"/>
</dbReference>
<sequence>WQVYQSITLVDANAFGLQWANMKSIIAESVKYADMVIFNRCKSGMDLGSYRRSMRALNPALQIIFEDEKGDQVAISEQLPYDINADVIQVDDEDYGIWYMDVSERPEVYAGKKVRFKGQVLKNKYFKDKNFVPGRKVMTCCAEDTQFIGYISFYNNIASLENREWIWVTATIKYEFQMAYKKKGPVLYVESVEKTGAPKEEMVFF</sequence>
<name>K1RY41_9ZZZZ</name>
<evidence type="ECO:0000259" key="1">
    <source>
        <dbReference type="Pfam" id="PF21537"/>
    </source>
</evidence>
<evidence type="ECO:0000313" key="2">
    <source>
        <dbReference type="EMBL" id="EKC50238.1"/>
    </source>
</evidence>
<feature type="non-terminal residue" evidence="2">
    <location>
        <position position="1"/>
    </location>
</feature>
<dbReference type="AlphaFoldDB" id="K1RY41"/>
<dbReference type="EMBL" id="AJWY01012333">
    <property type="protein sequence ID" value="EKC50238.1"/>
    <property type="molecule type" value="Genomic_DNA"/>
</dbReference>
<dbReference type="Pfam" id="PF21537">
    <property type="entry name" value="DUF1980_C"/>
    <property type="match status" value="1"/>
</dbReference>
<dbReference type="PANTHER" id="PTHR40047">
    <property type="entry name" value="UPF0703 PROTEIN YCGQ"/>
    <property type="match status" value="1"/>
</dbReference>
<dbReference type="PANTHER" id="PTHR40047:SF1">
    <property type="entry name" value="UPF0703 PROTEIN YCGQ"/>
    <property type="match status" value="1"/>
</dbReference>
<gene>
    <name evidence="2" type="ORF">LEA_17990</name>
</gene>
<reference evidence="2" key="1">
    <citation type="journal article" date="2013" name="Environ. Microbiol.">
        <title>Microbiota from the distal guts of lean and obese adolescents exhibit partial functional redundancy besides clear differences in community structure.</title>
        <authorList>
            <person name="Ferrer M."/>
            <person name="Ruiz A."/>
            <person name="Lanza F."/>
            <person name="Haange S.B."/>
            <person name="Oberbach A."/>
            <person name="Till H."/>
            <person name="Bargiela R."/>
            <person name="Campoy C."/>
            <person name="Segura M.T."/>
            <person name="Richter M."/>
            <person name="von Bergen M."/>
            <person name="Seifert J."/>
            <person name="Suarez A."/>
        </authorList>
    </citation>
    <scope>NUCLEOTIDE SEQUENCE</scope>
</reference>
<comment type="caution">
    <text evidence="2">The sequence shown here is derived from an EMBL/GenBank/DDBJ whole genome shotgun (WGS) entry which is preliminary data.</text>
</comment>